<gene>
    <name evidence="4" type="ORF">ERS008476_00016</name>
</gene>
<protein>
    <submittedName>
        <fullName evidence="4">Cell division inhibitor</fullName>
    </submittedName>
</protein>
<name>A0A0H5LQ11_YERIN</name>
<dbReference type="NCBIfam" id="TIGR01777">
    <property type="entry name" value="yfcH"/>
    <property type="match status" value="1"/>
</dbReference>
<evidence type="ECO:0000259" key="3">
    <source>
        <dbReference type="Pfam" id="PF08338"/>
    </source>
</evidence>
<comment type="similarity">
    <text evidence="1">Belongs to the NAD(P)-dependent epimerase/dehydratase family. SDR39U1 subfamily.</text>
</comment>
<dbReference type="RefSeq" id="WP_053008626.1">
    <property type="nucleotide sequence ID" value="NZ_CWJI01000001.1"/>
</dbReference>
<feature type="domain" description="DUF1731" evidence="3">
    <location>
        <begin position="250"/>
        <end position="296"/>
    </location>
</feature>
<keyword evidence="4" id="KW-0132">Cell division</keyword>
<dbReference type="PANTHER" id="PTHR11092">
    <property type="entry name" value="SUGAR NUCLEOTIDE EPIMERASE RELATED"/>
    <property type="match status" value="1"/>
</dbReference>
<evidence type="ECO:0000259" key="2">
    <source>
        <dbReference type="Pfam" id="PF01370"/>
    </source>
</evidence>
<dbReference type="AlphaFoldDB" id="A0A0H5LQ11"/>
<dbReference type="Pfam" id="PF08338">
    <property type="entry name" value="DUF1731"/>
    <property type="match status" value="1"/>
</dbReference>
<dbReference type="InterPro" id="IPR001509">
    <property type="entry name" value="Epimerase_deHydtase"/>
</dbReference>
<keyword evidence="4" id="KW-0131">Cell cycle</keyword>
<dbReference type="InterPro" id="IPR010099">
    <property type="entry name" value="SDR39U1"/>
</dbReference>
<evidence type="ECO:0000313" key="5">
    <source>
        <dbReference type="Proteomes" id="UP000043316"/>
    </source>
</evidence>
<accession>A0A0H5LQ11</accession>
<reference evidence="5" key="1">
    <citation type="submission" date="2015-03" db="EMBL/GenBank/DDBJ databases">
        <authorList>
            <consortium name="Pathogen Informatics"/>
        </authorList>
    </citation>
    <scope>NUCLEOTIDE SEQUENCE [LARGE SCALE GENOMIC DNA]</scope>
    <source>
        <strain evidence="5">R148</strain>
    </source>
</reference>
<dbReference type="InterPro" id="IPR013549">
    <property type="entry name" value="DUF1731"/>
</dbReference>
<dbReference type="Pfam" id="PF01370">
    <property type="entry name" value="Epimerase"/>
    <property type="match status" value="1"/>
</dbReference>
<dbReference type="PANTHER" id="PTHR11092:SF0">
    <property type="entry name" value="EPIMERASE FAMILY PROTEIN SDR39U1"/>
    <property type="match status" value="1"/>
</dbReference>
<dbReference type="InterPro" id="IPR036291">
    <property type="entry name" value="NAD(P)-bd_dom_sf"/>
</dbReference>
<feature type="domain" description="NAD-dependent epimerase/dehydratase" evidence="2">
    <location>
        <begin position="3"/>
        <end position="215"/>
    </location>
</feature>
<dbReference type="SUPFAM" id="SSF51735">
    <property type="entry name" value="NAD(P)-binding Rossmann-fold domains"/>
    <property type="match status" value="1"/>
</dbReference>
<dbReference type="GO" id="GO:0051301">
    <property type="term" value="P:cell division"/>
    <property type="evidence" value="ECO:0007669"/>
    <property type="project" value="UniProtKB-KW"/>
</dbReference>
<dbReference type="Proteomes" id="UP000043316">
    <property type="component" value="Unassembled WGS sequence"/>
</dbReference>
<evidence type="ECO:0000313" key="4">
    <source>
        <dbReference type="EMBL" id="CRY53134.1"/>
    </source>
</evidence>
<dbReference type="CDD" id="cd05242">
    <property type="entry name" value="SDR_a8"/>
    <property type="match status" value="1"/>
</dbReference>
<dbReference type="Gene3D" id="3.40.50.720">
    <property type="entry name" value="NAD(P)-binding Rossmann-like Domain"/>
    <property type="match status" value="1"/>
</dbReference>
<proteinExistence type="inferred from homology"/>
<evidence type="ECO:0000256" key="1">
    <source>
        <dbReference type="ARBA" id="ARBA00009353"/>
    </source>
</evidence>
<organism evidence="4 5">
    <name type="scientific">Yersinia intermedia</name>
    <dbReference type="NCBI Taxonomy" id="631"/>
    <lineage>
        <taxon>Bacteria</taxon>
        <taxon>Pseudomonadati</taxon>
        <taxon>Pseudomonadota</taxon>
        <taxon>Gammaproteobacteria</taxon>
        <taxon>Enterobacterales</taxon>
        <taxon>Yersiniaceae</taxon>
        <taxon>Yersinia</taxon>
    </lineage>
</organism>
<dbReference type="EMBL" id="CWJI01000001">
    <property type="protein sequence ID" value="CRY53134.1"/>
    <property type="molecule type" value="Genomic_DNA"/>
</dbReference>
<sequence>MRILITGATGLIGRSLTAFLLSQAHQITALTRDLQRAKEVLGPQVTYWSTLDDQHDLNGFDAVINLAGEPIAEKRWTPQQKEILCQSRWQITEKLTALINASSEPPAVFISGSAVGFYGDQGQALVTEEETPHDEFTHQLCERWESLALAAESQQTRVCLLRTGIVLAPHGGALAKMVPLLRLGLGGPIGDGRQYLPWIHIDDMVHGIYFLLTADGLNGPFNMVSPYPVHNEQFIATLAEVLDRPAVIRTPAAAMRLLLGESAALVLGGQRAVPKRLEEAGFGFRYFDLEEALRAVLKKPTTADSTKR</sequence>